<dbReference type="Gene3D" id="3.30.70.1940">
    <property type="match status" value="1"/>
</dbReference>
<dbReference type="Gene3D" id="3.40.140.10">
    <property type="entry name" value="Cytidine Deaminase, domain 2"/>
    <property type="match status" value="1"/>
</dbReference>
<dbReference type="EMBL" id="DUJS01000002">
    <property type="protein sequence ID" value="HII69836.1"/>
    <property type="molecule type" value="Genomic_DNA"/>
</dbReference>
<dbReference type="AlphaFoldDB" id="A0A832T9A7"/>
<accession>A0A832T9A7</accession>
<evidence type="ECO:0000259" key="2">
    <source>
        <dbReference type="PROSITE" id="PS51165"/>
    </source>
</evidence>
<dbReference type="GO" id="GO:0008033">
    <property type="term" value="P:tRNA processing"/>
    <property type="evidence" value="ECO:0007669"/>
    <property type="project" value="UniProtKB-ARBA"/>
</dbReference>
<evidence type="ECO:0000259" key="3">
    <source>
        <dbReference type="PROSITE" id="PS51747"/>
    </source>
</evidence>
<gene>
    <name evidence="4" type="ORF">HA336_01210</name>
</gene>
<organism evidence="4 5">
    <name type="scientific">Methanopyrus kandleri</name>
    <dbReference type="NCBI Taxonomy" id="2320"/>
    <lineage>
        <taxon>Archaea</taxon>
        <taxon>Methanobacteriati</taxon>
        <taxon>Methanobacteriota</taxon>
        <taxon>Methanomada group</taxon>
        <taxon>Methanopyri</taxon>
        <taxon>Methanopyrales</taxon>
        <taxon>Methanopyraceae</taxon>
        <taxon>Methanopyrus</taxon>
    </lineage>
</organism>
<evidence type="ECO:0000313" key="4">
    <source>
        <dbReference type="EMBL" id="HII69836.1"/>
    </source>
</evidence>
<dbReference type="Gene3D" id="3.30.2300.10">
    <property type="entry name" value="THUMP superfamily"/>
    <property type="match status" value="1"/>
</dbReference>
<dbReference type="InterPro" id="IPR016193">
    <property type="entry name" value="Cytidine_deaminase-like"/>
</dbReference>
<dbReference type="GO" id="GO:0003824">
    <property type="term" value="F:catalytic activity"/>
    <property type="evidence" value="ECO:0007669"/>
    <property type="project" value="InterPro"/>
</dbReference>
<keyword evidence="1" id="KW-0694">RNA-binding</keyword>
<dbReference type="SMART" id="SM00981">
    <property type="entry name" value="THUMP"/>
    <property type="match status" value="1"/>
</dbReference>
<dbReference type="GO" id="GO:0003723">
    <property type="term" value="F:RNA binding"/>
    <property type="evidence" value="ECO:0007669"/>
    <property type="project" value="UniProtKB-UniRule"/>
</dbReference>
<dbReference type="CDD" id="cd11688">
    <property type="entry name" value="THUMP"/>
    <property type="match status" value="1"/>
</dbReference>
<evidence type="ECO:0000313" key="5">
    <source>
        <dbReference type="Proteomes" id="UP000619545"/>
    </source>
</evidence>
<evidence type="ECO:0000256" key="1">
    <source>
        <dbReference type="PROSITE-ProRule" id="PRU00529"/>
    </source>
</evidence>
<dbReference type="SMR" id="A0A832T9A7"/>
<proteinExistence type="predicted"/>
<dbReference type="PROSITE" id="PS51165">
    <property type="entry name" value="THUMP"/>
    <property type="match status" value="1"/>
</dbReference>
<dbReference type="SUPFAM" id="SSF53927">
    <property type="entry name" value="Cytidine deaminase-like"/>
    <property type="match status" value="1"/>
</dbReference>
<feature type="domain" description="THUMP" evidence="2">
    <location>
        <begin position="175"/>
        <end position="277"/>
    </location>
</feature>
<comment type="caution">
    <text evidence="4">The sequence shown here is derived from an EMBL/GenBank/DDBJ whole genome shotgun (WGS) entry which is preliminary data.</text>
</comment>
<name>A0A832T9A7_9EURY</name>
<dbReference type="InterPro" id="IPR002125">
    <property type="entry name" value="CMP_dCMP_dom"/>
</dbReference>
<dbReference type="InterPro" id="IPR004114">
    <property type="entry name" value="THUMP_dom"/>
</dbReference>
<dbReference type="RefSeq" id="WP_011019303.1">
    <property type="nucleotide sequence ID" value="NZ_DUJS01000002.1"/>
</dbReference>
<dbReference type="PROSITE" id="PS51747">
    <property type="entry name" value="CYT_DCMP_DEAMINASES_2"/>
    <property type="match status" value="1"/>
</dbReference>
<sequence>MKVSLAGQTVDVKKILNEIPKRTVTAALLEGGEIVAVEEADDEHAERKLVRRHDVEGKVVFVTARPCLYCARELAEAGVAGVVYLGRGRGLGPYYLARSGVEVVEVHPDEPLGYDPVDRLDVLLTFGGNPYLTEEDVAARVYCLLTGRGFDADIAPAPENLSGRVEIMVTRGDPDEAVELLKEELPVFRIRRFLISGEFDRDELRERILEDIEPRILDPFAVRARIARAGAFSSSREAEVFIGDVLTSVGREVNLNDPRTVVTVDVLGPRVSVGVEKR</sequence>
<reference evidence="4" key="1">
    <citation type="journal article" date="2020" name="bioRxiv">
        <title>A rank-normalized archaeal taxonomy based on genome phylogeny resolves widespread incomplete and uneven classifications.</title>
        <authorList>
            <person name="Rinke C."/>
            <person name="Chuvochina M."/>
            <person name="Mussig A.J."/>
            <person name="Chaumeil P.-A."/>
            <person name="Waite D.W."/>
            <person name="Whitman W.B."/>
            <person name="Parks D.H."/>
            <person name="Hugenholtz P."/>
        </authorList>
    </citation>
    <scope>NUCLEOTIDE SEQUENCE</scope>
    <source>
        <strain evidence="4">UBA8853</strain>
    </source>
</reference>
<feature type="domain" description="CMP/dCMP-type deaminase" evidence="3">
    <location>
        <begin position="1"/>
        <end position="102"/>
    </location>
</feature>
<protein>
    <submittedName>
        <fullName evidence="4">Uncharacterized protein</fullName>
    </submittedName>
</protein>
<dbReference type="Proteomes" id="UP000619545">
    <property type="component" value="Unassembled WGS sequence"/>
</dbReference>
<dbReference type="SUPFAM" id="SSF143437">
    <property type="entry name" value="THUMP domain-like"/>
    <property type="match status" value="1"/>
</dbReference>